<gene>
    <name evidence="9" type="ORF">STSP2_01584</name>
</gene>
<evidence type="ECO:0000256" key="3">
    <source>
        <dbReference type="ARBA" id="ARBA00022475"/>
    </source>
</evidence>
<dbReference type="OrthoDB" id="287326at2"/>
<dbReference type="PANTHER" id="PTHR30558:SF3">
    <property type="entry name" value="BIOPOLYMER TRANSPORT PROTEIN EXBD-RELATED"/>
    <property type="match status" value="1"/>
</dbReference>
<keyword evidence="3" id="KW-1003">Cell membrane</keyword>
<dbReference type="InterPro" id="IPR003400">
    <property type="entry name" value="ExbD"/>
</dbReference>
<evidence type="ECO:0000313" key="9">
    <source>
        <dbReference type="EMBL" id="AQT68424.1"/>
    </source>
</evidence>
<evidence type="ECO:0000256" key="1">
    <source>
        <dbReference type="ARBA" id="ARBA00004162"/>
    </source>
</evidence>
<evidence type="ECO:0000313" key="10">
    <source>
        <dbReference type="Proteomes" id="UP000189674"/>
    </source>
</evidence>
<protein>
    <submittedName>
        <fullName evidence="9">Protein TolR</fullName>
    </submittedName>
</protein>
<keyword evidence="5 8" id="KW-1133">Transmembrane helix</keyword>
<organism evidence="9 10">
    <name type="scientific">Anaerohalosphaera lusitana</name>
    <dbReference type="NCBI Taxonomy" id="1936003"/>
    <lineage>
        <taxon>Bacteria</taxon>
        <taxon>Pseudomonadati</taxon>
        <taxon>Planctomycetota</taxon>
        <taxon>Phycisphaerae</taxon>
        <taxon>Sedimentisphaerales</taxon>
        <taxon>Anaerohalosphaeraceae</taxon>
        <taxon>Anaerohalosphaera</taxon>
    </lineage>
</organism>
<keyword evidence="10" id="KW-1185">Reference proteome</keyword>
<dbReference type="Pfam" id="PF02472">
    <property type="entry name" value="ExbD"/>
    <property type="match status" value="1"/>
</dbReference>
<evidence type="ECO:0000256" key="8">
    <source>
        <dbReference type="SAM" id="Phobius"/>
    </source>
</evidence>
<dbReference type="GO" id="GO:0015031">
    <property type="term" value="P:protein transport"/>
    <property type="evidence" value="ECO:0007669"/>
    <property type="project" value="UniProtKB-KW"/>
</dbReference>
<comment type="subcellular location">
    <subcellularLocation>
        <location evidence="1">Cell membrane</location>
        <topology evidence="1">Single-pass membrane protein</topology>
    </subcellularLocation>
    <subcellularLocation>
        <location evidence="7">Cell membrane</location>
        <topology evidence="7">Single-pass type II membrane protein</topology>
    </subcellularLocation>
</comment>
<keyword evidence="4 7" id="KW-0812">Transmembrane</keyword>
<evidence type="ECO:0000256" key="6">
    <source>
        <dbReference type="ARBA" id="ARBA00023136"/>
    </source>
</evidence>
<sequence precursor="true">MQMEADEHYIEDGGRLRLEAFEKPKSRKIALRMLPLIDVIFLLLAFFVLTANFRLPEDFMSIKLPKRDARIETYSAIEPLNVQVTNQSNGCRVVIGGRAQADITADDIDTGLAEFANAFRSVADAQGRYAGDPVEIRCDDEVTWEYLVKIYDVLGSMGMDDVTFCMNESWGRS</sequence>
<evidence type="ECO:0000256" key="4">
    <source>
        <dbReference type="ARBA" id="ARBA00022692"/>
    </source>
</evidence>
<name>A0A1U9NL22_9BACT</name>
<dbReference type="EMBL" id="CP019791">
    <property type="protein sequence ID" value="AQT68424.1"/>
    <property type="molecule type" value="Genomic_DNA"/>
</dbReference>
<evidence type="ECO:0000256" key="2">
    <source>
        <dbReference type="ARBA" id="ARBA00005811"/>
    </source>
</evidence>
<evidence type="ECO:0000256" key="7">
    <source>
        <dbReference type="RuleBase" id="RU003879"/>
    </source>
</evidence>
<dbReference type="STRING" id="1936003.STSP2_01584"/>
<proteinExistence type="inferred from homology"/>
<evidence type="ECO:0000256" key="5">
    <source>
        <dbReference type="ARBA" id="ARBA00022989"/>
    </source>
</evidence>
<reference evidence="10" key="1">
    <citation type="submission" date="2017-02" db="EMBL/GenBank/DDBJ databases">
        <title>Comparative genomics and description of representatives of a novel lineage of planctomycetes thriving in anoxic sediments.</title>
        <authorList>
            <person name="Spring S."/>
            <person name="Bunk B."/>
            <person name="Sproer C."/>
        </authorList>
    </citation>
    <scope>NUCLEOTIDE SEQUENCE [LARGE SCALE GENOMIC DNA]</scope>
    <source>
        <strain evidence="10">ST-NAGAB-D1</strain>
    </source>
</reference>
<dbReference type="GO" id="GO:0022857">
    <property type="term" value="F:transmembrane transporter activity"/>
    <property type="evidence" value="ECO:0007669"/>
    <property type="project" value="InterPro"/>
</dbReference>
<accession>A0A1U9NL22</accession>
<dbReference type="PANTHER" id="PTHR30558">
    <property type="entry name" value="EXBD MEMBRANE COMPONENT OF PMF-DRIVEN MACROMOLECULE IMPORT SYSTEM"/>
    <property type="match status" value="1"/>
</dbReference>
<dbReference type="GO" id="GO:0005886">
    <property type="term" value="C:plasma membrane"/>
    <property type="evidence" value="ECO:0007669"/>
    <property type="project" value="UniProtKB-SubCell"/>
</dbReference>
<comment type="similarity">
    <text evidence="2 7">Belongs to the ExbD/TolR family.</text>
</comment>
<keyword evidence="7" id="KW-0813">Transport</keyword>
<dbReference type="KEGG" id="alus:STSP2_01584"/>
<keyword evidence="6 8" id="KW-0472">Membrane</keyword>
<keyword evidence="7" id="KW-0653">Protein transport</keyword>
<feature type="transmembrane region" description="Helical" evidence="8">
    <location>
        <begin position="33"/>
        <end position="53"/>
    </location>
</feature>
<dbReference type="Proteomes" id="UP000189674">
    <property type="component" value="Chromosome"/>
</dbReference>
<dbReference type="AlphaFoldDB" id="A0A1U9NL22"/>